<reference evidence="2 3" key="1">
    <citation type="journal article" date="2012" name="Genet. Mol. Biol.">
        <title>Analysis of 16S rRNA and mxaF genes revealing insights into Methylobacterium niche-specific plant association.</title>
        <authorList>
            <person name="Dourado M.N."/>
            <person name="Andreote F.D."/>
            <person name="Dini-Andreote F."/>
            <person name="Conti R."/>
            <person name="Araujo J.M."/>
            <person name="Araujo W.L."/>
        </authorList>
    </citation>
    <scope>NUCLEOTIDE SEQUENCE [LARGE SCALE GENOMIC DNA]</scope>
    <source>
        <strain evidence="2 3">TC3-10</strain>
    </source>
</reference>
<comment type="caution">
    <text evidence="2">The sequence shown here is derived from an EMBL/GenBank/DDBJ whole genome shotgun (WGS) entry which is preliminary data.</text>
</comment>
<proteinExistence type="predicted"/>
<organism evidence="2 3">
    <name type="scientific">Methylobacterium oryzae</name>
    <dbReference type="NCBI Taxonomy" id="334852"/>
    <lineage>
        <taxon>Bacteria</taxon>
        <taxon>Pseudomonadati</taxon>
        <taxon>Pseudomonadota</taxon>
        <taxon>Alphaproteobacteria</taxon>
        <taxon>Hyphomicrobiales</taxon>
        <taxon>Methylobacteriaceae</taxon>
        <taxon>Methylobacterium</taxon>
    </lineage>
</organism>
<evidence type="ECO:0000256" key="1">
    <source>
        <dbReference type="SAM" id="MobiDB-lite"/>
    </source>
</evidence>
<feature type="region of interest" description="Disordered" evidence="1">
    <location>
        <begin position="129"/>
        <end position="149"/>
    </location>
</feature>
<dbReference type="Proteomes" id="UP001355206">
    <property type="component" value="Unassembled WGS sequence"/>
</dbReference>
<evidence type="ECO:0000313" key="2">
    <source>
        <dbReference type="EMBL" id="MEE7492731.1"/>
    </source>
</evidence>
<feature type="region of interest" description="Disordered" evidence="1">
    <location>
        <begin position="1"/>
        <end position="24"/>
    </location>
</feature>
<feature type="compositionally biased region" description="Basic and acidic residues" evidence="1">
    <location>
        <begin position="129"/>
        <end position="145"/>
    </location>
</feature>
<gene>
    <name evidence="2" type="ORF">MOTC310_20510</name>
</gene>
<keyword evidence="3" id="KW-1185">Reference proteome</keyword>
<name>A0ABU7TTF8_9HYPH</name>
<protein>
    <submittedName>
        <fullName evidence="2">Uncharacterized protein</fullName>
    </submittedName>
</protein>
<feature type="region of interest" description="Disordered" evidence="1">
    <location>
        <begin position="223"/>
        <end position="259"/>
    </location>
</feature>
<evidence type="ECO:0000313" key="3">
    <source>
        <dbReference type="Proteomes" id="UP001355206"/>
    </source>
</evidence>
<dbReference type="EMBL" id="MLCA01000010">
    <property type="protein sequence ID" value="MEE7492731.1"/>
    <property type="molecule type" value="Genomic_DNA"/>
</dbReference>
<sequence length="532" mass="57198">MVSRKTAGTPHADTVIPRTRDVKSRRSAAHGWRMPALAGFCMIAGSALLGPGGAEARPASYEGSAPSCFLTGGGALEICREGSEAEGVLIAPAPCAFVRGVQILRLARSEAPGPLQAVFQGQTPVVARRDEPCPERRATDSRDGGALRTGRTFEALATTLPPSADRFWVDLPEERARTRGWSEPTPTAEGIGPRDPIAVTGRTWAGEAYSYVFLLGQERVGVTGGDEADTERRGRRRRRRAERDEQDAPATGPADVRRRVQIEARTLDFQTFEIRTRTADGYGLTWTPFESGAGRGRRGDPLIPAAVIDEAGKPVTSACTAPAFETHGLAGSISVVDRTYHYIYTDVLPEDCGLAPEKRRTGLFLRTARDLSGPKVWSTARKLAGPLPPGTLVRVARAKGMSRWAVSYTCQRPANAPGGPVADICLQYTADLSLDGIGALKLYADPVEAGRSSAYLGLRSGGDGSGRYDRSAHFWMTDAEGNLDTPAIYPNKAGFLTWLDRLAPTASGRDTSSLYGRPVYWATWTVRQIGAQ</sequence>
<accession>A0ABU7TTF8</accession>